<comment type="similarity">
    <text evidence="1">Belongs to the cytochrome P450 family.</text>
</comment>
<dbReference type="PANTHER" id="PTHR46696:SF1">
    <property type="entry name" value="CYTOCHROME P450 YJIB-RELATED"/>
    <property type="match status" value="1"/>
</dbReference>
<dbReference type="Gene3D" id="1.10.630.10">
    <property type="entry name" value="Cytochrome P450"/>
    <property type="match status" value="1"/>
</dbReference>
<sequence length="404" mass="44238">MTTTVAVPRSTVDPFATEVLINPGSLHTALRDAGPVVYLERYDAYAIARYAEVRAVLSNWQVFESSAGVGLSNFRVEKPWRPPSLLLETDPPVHDAPRHVLSTLLQPRTLRRLRDTWEVTAAALVDEVLGGASPGDAVEIDVVATLAREYPLRVFPDAVGLGQEGRENLIPYGEMLFNLFGPRNELVEACLPRLAPISAWINGQCEREALSPGGFGEAIWKAADRGDITHDQAPIMVRSLLSAGVDTTVLGIQAVMMAFSTHTDQWARIVADPGLVRVAFDEAVRWVSPVQTFFRTATSDVSVGGMTIPNGEKVLLFYGAANRDPRRWEDPDVFDLDRDPSGHVGFGFGIHQCVGQHVARLEADCLLRALAARVRAIEPAGDAVAHPNNTLRGWEYLPVRLVVR</sequence>
<dbReference type="AlphaFoldDB" id="A0A6J7KRG3"/>
<dbReference type="GO" id="GO:0016705">
    <property type="term" value="F:oxidoreductase activity, acting on paired donors, with incorporation or reduction of molecular oxygen"/>
    <property type="evidence" value="ECO:0007669"/>
    <property type="project" value="InterPro"/>
</dbReference>
<name>A0A6J7KRG3_9ZZZZ</name>
<dbReference type="InterPro" id="IPR036396">
    <property type="entry name" value="Cyt_P450_sf"/>
</dbReference>
<dbReference type="CDD" id="cd11037">
    <property type="entry name" value="CYP199A2-like"/>
    <property type="match status" value="1"/>
</dbReference>
<proteinExistence type="inferred from homology"/>
<dbReference type="EMBL" id="CAFBNF010000249">
    <property type="protein sequence ID" value="CAB4958135.1"/>
    <property type="molecule type" value="Genomic_DNA"/>
</dbReference>
<dbReference type="SUPFAM" id="SSF48264">
    <property type="entry name" value="Cytochrome P450"/>
    <property type="match status" value="1"/>
</dbReference>
<dbReference type="GO" id="GO:0004497">
    <property type="term" value="F:monooxygenase activity"/>
    <property type="evidence" value="ECO:0007669"/>
    <property type="project" value="InterPro"/>
</dbReference>
<dbReference type="GO" id="GO:0020037">
    <property type="term" value="F:heme binding"/>
    <property type="evidence" value="ECO:0007669"/>
    <property type="project" value="InterPro"/>
</dbReference>
<dbReference type="PROSITE" id="PS00086">
    <property type="entry name" value="CYTOCHROME_P450"/>
    <property type="match status" value="1"/>
</dbReference>
<protein>
    <submittedName>
        <fullName evidence="2">Unannotated protein</fullName>
    </submittedName>
</protein>
<reference evidence="2" key="1">
    <citation type="submission" date="2020-05" db="EMBL/GenBank/DDBJ databases">
        <authorList>
            <person name="Chiriac C."/>
            <person name="Salcher M."/>
            <person name="Ghai R."/>
            <person name="Kavagutti S V."/>
        </authorList>
    </citation>
    <scope>NUCLEOTIDE SEQUENCE</scope>
</reference>
<gene>
    <name evidence="2" type="ORF">UFOPK3773_01822</name>
</gene>
<dbReference type="PANTHER" id="PTHR46696">
    <property type="entry name" value="P450, PUTATIVE (EUROFUNG)-RELATED"/>
    <property type="match status" value="1"/>
</dbReference>
<organism evidence="2">
    <name type="scientific">freshwater metagenome</name>
    <dbReference type="NCBI Taxonomy" id="449393"/>
    <lineage>
        <taxon>unclassified sequences</taxon>
        <taxon>metagenomes</taxon>
        <taxon>ecological metagenomes</taxon>
    </lineage>
</organism>
<evidence type="ECO:0000313" key="2">
    <source>
        <dbReference type="EMBL" id="CAB4958135.1"/>
    </source>
</evidence>
<dbReference type="PRINTS" id="PR00359">
    <property type="entry name" value="BP450"/>
</dbReference>
<dbReference type="InterPro" id="IPR001128">
    <property type="entry name" value="Cyt_P450"/>
</dbReference>
<dbReference type="InterPro" id="IPR017972">
    <property type="entry name" value="Cyt_P450_CS"/>
</dbReference>
<accession>A0A6J7KRG3</accession>
<evidence type="ECO:0000256" key="1">
    <source>
        <dbReference type="ARBA" id="ARBA00010617"/>
    </source>
</evidence>
<dbReference type="GO" id="GO:0005506">
    <property type="term" value="F:iron ion binding"/>
    <property type="evidence" value="ECO:0007669"/>
    <property type="project" value="InterPro"/>
</dbReference>
<dbReference type="Pfam" id="PF00067">
    <property type="entry name" value="p450"/>
    <property type="match status" value="1"/>
</dbReference>
<dbReference type="InterPro" id="IPR002397">
    <property type="entry name" value="Cyt_P450_B"/>
</dbReference>